<dbReference type="OrthoDB" id="8023920at2759"/>
<feature type="compositionally biased region" description="Basic and acidic residues" evidence="1">
    <location>
        <begin position="177"/>
        <end position="188"/>
    </location>
</feature>
<gene>
    <name evidence="2" type="ORF">MELIAE_LOCUS7781</name>
</gene>
<accession>A0A9P0B8Z4</accession>
<dbReference type="EMBL" id="OV121136">
    <property type="protein sequence ID" value="CAH0556961.1"/>
    <property type="molecule type" value="Genomic_DNA"/>
</dbReference>
<feature type="region of interest" description="Disordered" evidence="1">
    <location>
        <begin position="177"/>
        <end position="215"/>
    </location>
</feature>
<dbReference type="AlphaFoldDB" id="A0A9P0B8Z4"/>
<evidence type="ECO:0000313" key="3">
    <source>
        <dbReference type="Proteomes" id="UP001154078"/>
    </source>
</evidence>
<organism evidence="2 3">
    <name type="scientific">Brassicogethes aeneus</name>
    <name type="common">Rape pollen beetle</name>
    <name type="synonym">Meligethes aeneus</name>
    <dbReference type="NCBI Taxonomy" id="1431903"/>
    <lineage>
        <taxon>Eukaryota</taxon>
        <taxon>Metazoa</taxon>
        <taxon>Ecdysozoa</taxon>
        <taxon>Arthropoda</taxon>
        <taxon>Hexapoda</taxon>
        <taxon>Insecta</taxon>
        <taxon>Pterygota</taxon>
        <taxon>Neoptera</taxon>
        <taxon>Endopterygota</taxon>
        <taxon>Coleoptera</taxon>
        <taxon>Polyphaga</taxon>
        <taxon>Cucujiformia</taxon>
        <taxon>Nitidulidae</taxon>
        <taxon>Meligethinae</taxon>
        <taxon>Brassicogethes</taxon>
    </lineage>
</organism>
<protein>
    <submittedName>
        <fullName evidence="2">Uncharacterized protein</fullName>
    </submittedName>
</protein>
<dbReference type="Proteomes" id="UP001154078">
    <property type="component" value="Chromosome 5"/>
</dbReference>
<keyword evidence="3" id="KW-1185">Reference proteome</keyword>
<evidence type="ECO:0000313" key="2">
    <source>
        <dbReference type="EMBL" id="CAH0556961.1"/>
    </source>
</evidence>
<sequence>MSIPSTSSAETPPTTSTRITRATDNVLRHINLIGVVKHQITGAKLPSNREVLQVFFYNMRFVRLTSKESAKLAVSAASMFWHQARLPIREAHKCGEKLMKMYDTWNRVRKDSSKGIPHTKRAEFMEKLDDLFDIAHASALKMIHFEEDRQFLLKQRQKGRPGCMAGVDINLNRREKRSWERKDKEESRKKKHLEISQETTVIEESESESDNDTIDPKMDLDFDINDYDDEAEGASKRGHRQWITQRLCAALDDAKVSDRKAVHILIATAEAFGVDVTELVINRSSLRELRRVHRELASKSIQADFIEDVDNARSLVVHWDGKLMEAIVGKKKVDRIAILVSYKETSKFLSAAVIEPATGENIAIAVRDTLISWNITDRVGAMSFDTTSSNTGHKLGATAFLQEYLDRKLIQLPCRHHIYEIILKRVFELKHSTSSGPEVLMFNRFASVWDDLNHKLFKFGFDDEIVRSKISDEESEVVKKFCCEQLKREQIRADYKELLQLTLAFLGKDCGDFRTCSSTSHARFMGKAIYCLKIFLFREQFRLTAAEKNALRDMCIFLVKLYIKVWYGCPSSITAPNQDLQFVKDSIAYAEIDSAVSHTILSKIKNHLWYLTPETTALAFFDPCVPLEDKRKMSFQRLHKRTDSTRQ</sequence>
<proteinExistence type="predicted"/>
<evidence type="ECO:0000256" key="1">
    <source>
        <dbReference type="SAM" id="MobiDB-lite"/>
    </source>
</evidence>
<name>A0A9P0B8Z4_BRAAE</name>
<reference evidence="2" key="1">
    <citation type="submission" date="2021-12" db="EMBL/GenBank/DDBJ databases">
        <authorList>
            <person name="King R."/>
        </authorList>
    </citation>
    <scope>NUCLEOTIDE SEQUENCE</scope>
</reference>
<feature type="compositionally biased region" description="Acidic residues" evidence="1">
    <location>
        <begin position="201"/>
        <end position="213"/>
    </location>
</feature>